<organism evidence="5 6">
    <name type="scientific">Tortispora caseinolytica NRRL Y-17796</name>
    <dbReference type="NCBI Taxonomy" id="767744"/>
    <lineage>
        <taxon>Eukaryota</taxon>
        <taxon>Fungi</taxon>
        <taxon>Dikarya</taxon>
        <taxon>Ascomycota</taxon>
        <taxon>Saccharomycotina</taxon>
        <taxon>Trigonopsidomycetes</taxon>
        <taxon>Trigonopsidales</taxon>
        <taxon>Trigonopsidaceae</taxon>
        <taxon>Tortispora</taxon>
    </lineage>
</organism>
<dbReference type="EMBL" id="KV453844">
    <property type="protein sequence ID" value="ODV88333.1"/>
    <property type="molecule type" value="Genomic_DNA"/>
</dbReference>
<accession>A0A1E4T9E2</accession>
<evidence type="ECO:0000256" key="1">
    <source>
        <dbReference type="ARBA" id="ARBA00004502"/>
    </source>
</evidence>
<dbReference type="Gene3D" id="3.40.50.1820">
    <property type="entry name" value="alpha/beta hydrolase"/>
    <property type="match status" value="1"/>
</dbReference>
<evidence type="ECO:0000256" key="3">
    <source>
        <dbReference type="ARBA" id="ARBA00022677"/>
    </source>
</evidence>
<evidence type="ECO:0000256" key="4">
    <source>
        <dbReference type="ARBA" id="ARBA00022801"/>
    </source>
</evidence>
<name>A0A1E4T9E2_9ASCO</name>
<gene>
    <name evidence="5" type="ORF">CANCADRAFT_46229</name>
</gene>
<dbReference type="GO" id="GO:0005811">
    <property type="term" value="C:lipid droplet"/>
    <property type="evidence" value="ECO:0007669"/>
    <property type="project" value="UniProtKB-SubCell"/>
</dbReference>
<dbReference type="InterPro" id="IPR029058">
    <property type="entry name" value="AB_hydrolase_fold"/>
</dbReference>
<reference evidence="6" key="1">
    <citation type="submission" date="2016-02" db="EMBL/GenBank/DDBJ databases">
        <title>Comparative genomics of biotechnologically important yeasts.</title>
        <authorList>
            <consortium name="DOE Joint Genome Institute"/>
            <person name="Riley R."/>
            <person name="Haridas S."/>
            <person name="Wolfe K.H."/>
            <person name="Lopes M.R."/>
            <person name="Hittinger C.T."/>
            <person name="Goker M."/>
            <person name="Salamov A."/>
            <person name="Wisecaver J."/>
            <person name="Long T.M."/>
            <person name="Aerts A.L."/>
            <person name="Barry K."/>
            <person name="Choi C."/>
            <person name="Clum A."/>
            <person name="Coughlan A.Y."/>
            <person name="Deshpande S."/>
            <person name="Douglass A.P."/>
            <person name="Hanson S.J."/>
            <person name="Klenk H.-P."/>
            <person name="Labutti K."/>
            <person name="Lapidus A."/>
            <person name="Lindquist E."/>
            <person name="Lipzen A."/>
            <person name="Meier-Kolthoff J.P."/>
            <person name="Ohm R.A."/>
            <person name="Otillar R.P."/>
            <person name="Pangilinan J."/>
            <person name="Peng Y."/>
            <person name="Rokas A."/>
            <person name="Rosa C.A."/>
            <person name="Scheuner C."/>
            <person name="Sibirny A.A."/>
            <person name="Slot J.C."/>
            <person name="Stielow J.B."/>
            <person name="Sun H."/>
            <person name="Kurtzman C.P."/>
            <person name="Blackwell M."/>
            <person name="Jeffries T.W."/>
            <person name="Grigoriev I.V."/>
        </authorList>
    </citation>
    <scope>NUCLEOTIDE SEQUENCE [LARGE SCALE GENOMIC DNA]</scope>
    <source>
        <strain evidence="6">NRRL Y-17796</strain>
    </source>
</reference>
<evidence type="ECO:0000313" key="6">
    <source>
        <dbReference type="Proteomes" id="UP000095023"/>
    </source>
</evidence>
<dbReference type="Proteomes" id="UP000095023">
    <property type="component" value="Unassembled WGS sequence"/>
</dbReference>
<evidence type="ECO:0000256" key="2">
    <source>
        <dbReference type="ARBA" id="ARBA00008300"/>
    </source>
</evidence>
<dbReference type="AlphaFoldDB" id="A0A1E4T9E2"/>
<evidence type="ECO:0008006" key="7">
    <source>
        <dbReference type="Google" id="ProtNLM"/>
    </source>
</evidence>
<keyword evidence="6" id="KW-1185">Reference proteome</keyword>
<dbReference type="GO" id="GO:0016298">
    <property type="term" value="F:lipase activity"/>
    <property type="evidence" value="ECO:0007669"/>
    <property type="project" value="InterPro"/>
</dbReference>
<evidence type="ECO:0000313" key="5">
    <source>
        <dbReference type="EMBL" id="ODV88333.1"/>
    </source>
</evidence>
<dbReference type="GO" id="GO:0019915">
    <property type="term" value="P:lipid storage"/>
    <property type="evidence" value="ECO:0007669"/>
    <property type="project" value="InterPro"/>
</dbReference>
<sequence length="281" mass="31061">MEFIERIDNNSDDSNHTCLVMVPGNPGLAGFYRPFMESLAKERPDLDYLCISHAAGKKIFQLDEEIDYLSERILRKLPTKNVVLCGHSIGSYMAIRIALKLADRGVHVRNTFLLMPTITDLALSNAGTKLSAVSKVPGMQAVLPAVFSGFASFLAVLPASTVYPIIRWVVQGTDSAVNTVYQLVTSPYAARQAIGMAWDELDKLVTNSELQPERFWTEFGSSVHVLFADNDKWVNPSTEAKVVKHVLSMGASEPVHESVSHSFCINEKDSATVARFILDRL</sequence>
<comment type="similarity">
    <text evidence="2">Belongs to the AB hydrolase superfamily. LDAH family.</text>
</comment>
<dbReference type="OrthoDB" id="448051at2759"/>
<comment type="subcellular location">
    <subcellularLocation>
        <location evidence="1">Lipid droplet</location>
    </subcellularLocation>
</comment>
<keyword evidence="4" id="KW-0378">Hydrolase</keyword>
<keyword evidence="3" id="KW-0551">Lipid droplet</keyword>
<dbReference type="Pfam" id="PF10230">
    <property type="entry name" value="LIDHydrolase"/>
    <property type="match status" value="1"/>
</dbReference>
<dbReference type="SUPFAM" id="SSF53474">
    <property type="entry name" value="alpha/beta-Hydrolases"/>
    <property type="match status" value="1"/>
</dbReference>
<dbReference type="PANTHER" id="PTHR13390">
    <property type="entry name" value="LIPASE"/>
    <property type="match status" value="1"/>
</dbReference>
<dbReference type="InterPro" id="IPR019363">
    <property type="entry name" value="LDAH"/>
</dbReference>
<protein>
    <recommendedName>
        <fullName evidence="7">AB hydrolase-1 domain-containing protein</fullName>
    </recommendedName>
</protein>
<proteinExistence type="inferred from homology"/>
<dbReference type="PANTHER" id="PTHR13390:SF0">
    <property type="entry name" value="LIPID DROPLET-ASSOCIATED HYDROLASE"/>
    <property type="match status" value="1"/>
</dbReference>